<proteinExistence type="predicted"/>
<reference evidence="2 3" key="1">
    <citation type="submission" date="2024-09" db="EMBL/GenBank/DDBJ databases">
        <authorList>
            <person name="Sun Q."/>
            <person name="Mori K."/>
        </authorList>
    </citation>
    <scope>NUCLEOTIDE SEQUENCE [LARGE SCALE GENOMIC DNA]</scope>
    <source>
        <strain evidence="2 3">CCM 8543</strain>
    </source>
</reference>
<feature type="region of interest" description="Disordered" evidence="1">
    <location>
        <begin position="71"/>
        <end position="99"/>
    </location>
</feature>
<dbReference type="EMBL" id="JBHLXD010000011">
    <property type="protein sequence ID" value="MFC0208436.1"/>
    <property type="molecule type" value="Genomic_DNA"/>
</dbReference>
<accession>A0ABV6D702</accession>
<feature type="compositionally biased region" description="Basic and acidic residues" evidence="1">
    <location>
        <begin position="87"/>
        <end position="99"/>
    </location>
</feature>
<protein>
    <recommendedName>
        <fullName evidence="4">DUF4288 domain-containing protein</fullName>
    </recommendedName>
</protein>
<evidence type="ECO:0000313" key="3">
    <source>
        <dbReference type="Proteomes" id="UP001589755"/>
    </source>
</evidence>
<sequence length="99" mass="10622">MPWYMIRLSQRDVAADKGTAILDAYSAGLMNDPSAVEAAVYDRRSDDDGVTYFLSPTAARIMSAHLNDPGATECDAPASEDGLDLVAGDRSKAESPQKR</sequence>
<organism evidence="2 3">
    <name type="scientific">Chelativorans intermedius</name>
    <dbReference type="NCBI Taxonomy" id="515947"/>
    <lineage>
        <taxon>Bacteria</taxon>
        <taxon>Pseudomonadati</taxon>
        <taxon>Pseudomonadota</taxon>
        <taxon>Alphaproteobacteria</taxon>
        <taxon>Hyphomicrobiales</taxon>
        <taxon>Phyllobacteriaceae</taxon>
        <taxon>Chelativorans</taxon>
    </lineage>
</organism>
<gene>
    <name evidence="2" type="ORF">ACFFJ2_08500</name>
</gene>
<name>A0ABV6D702_9HYPH</name>
<evidence type="ECO:0000256" key="1">
    <source>
        <dbReference type="SAM" id="MobiDB-lite"/>
    </source>
</evidence>
<dbReference type="Proteomes" id="UP001589755">
    <property type="component" value="Unassembled WGS sequence"/>
</dbReference>
<dbReference type="RefSeq" id="WP_261521574.1">
    <property type="nucleotide sequence ID" value="NZ_JAODNW010000019.1"/>
</dbReference>
<comment type="caution">
    <text evidence="2">The sequence shown here is derived from an EMBL/GenBank/DDBJ whole genome shotgun (WGS) entry which is preliminary data.</text>
</comment>
<keyword evidence="3" id="KW-1185">Reference proteome</keyword>
<evidence type="ECO:0000313" key="2">
    <source>
        <dbReference type="EMBL" id="MFC0208436.1"/>
    </source>
</evidence>
<evidence type="ECO:0008006" key="4">
    <source>
        <dbReference type="Google" id="ProtNLM"/>
    </source>
</evidence>